<evidence type="ECO:0000313" key="15">
    <source>
        <dbReference type="EMBL" id="KMO85511.1"/>
    </source>
</evidence>
<proteinExistence type="predicted"/>
<sequence>MYMTVESKENMLMNYIMKNYLWQFNSRTWDRKAQNENIIGKMTQILCNEKIKMDTPADRCYWAEAKSLIDEWKCFPWLKKMNITDIKLMMSTLKKDLDTQLITQSLNKELTDPNY</sequence>
<dbReference type="InParanoid" id="A0A0J6ZL08"/>
<evidence type="ECO:0000256" key="3">
    <source>
        <dbReference type="ARBA" id="ARBA00011515"/>
    </source>
</evidence>
<organism evidence="15 16">
    <name type="scientific">Megasphaera cerevisiae DSM 20462</name>
    <dbReference type="NCBI Taxonomy" id="1122219"/>
    <lineage>
        <taxon>Bacteria</taxon>
        <taxon>Bacillati</taxon>
        <taxon>Bacillota</taxon>
        <taxon>Negativicutes</taxon>
        <taxon>Veillonellales</taxon>
        <taxon>Veillonellaceae</taxon>
        <taxon>Megasphaera</taxon>
    </lineage>
</organism>
<evidence type="ECO:0000256" key="13">
    <source>
        <dbReference type="ARBA" id="ARBA00030899"/>
    </source>
</evidence>
<evidence type="ECO:0000256" key="11">
    <source>
        <dbReference type="ARBA" id="ARBA00023014"/>
    </source>
</evidence>
<evidence type="ECO:0000313" key="16">
    <source>
        <dbReference type="Proteomes" id="UP000036503"/>
    </source>
</evidence>
<evidence type="ECO:0000256" key="2">
    <source>
        <dbReference type="ARBA" id="ARBA00004064"/>
    </source>
</evidence>
<name>A0A0J6ZL08_9FIRM</name>
<evidence type="ECO:0000256" key="5">
    <source>
        <dbReference type="ARBA" id="ARBA00015525"/>
    </source>
</evidence>
<evidence type="ECO:0000256" key="8">
    <source>
        <dbReference type="ARBA" id="ARBA00022840"/>
    </source>
</evidence>
<keyword evidence="8" id="KW-0067">ATP-binding</keyword>
<dbReference type="Pfam" id="PF03139">
    <property type="entry name" value="AnfG_VnfG"/>
    <property type="match status" value="1"/>
</dbReference>
<evidence type="ECO:0000256" key="7">
    <source>
        <dbReference type="ARBA" id="ARBA00022741"/>
    </source>
</evidence>
<dbReference type="OrthoDB" id="198407at2"/>
<dbReference type="AlphaFoldDB" id="A0A0J6ZL08"/>
<dbReference type="PATRIC" id="fig|1122219.3.peg.2735"/>
<dbReference type="GO" id="GO:0051536">
    <property type="term" value="F:iron-sulfur cluster binding"/>
    <property type="evidence" value="ECO:0007669"/>
    <property type="project" value="UniProtKB-KW"/>
</dbReference>
<dbReference type="GO" id="GO:0005524">
    <property type="term" value="F:ATP binding"/>
    <property type="evidence" value="ECO:0007669"/>
    <property type="project" value="UniProtKB-KW"/>
</dbReference>
<keyword evidence="10" id="KW-0408">Iron</keyword>
<evidence type="ECO:0000256" key="14">
    <source>
        <dbReference type="ARBA" id="ARBA00047967"/>
    </source>
</evidence>
<gene>
    <name evidence="15" type="ORF">AB840_13190</name>
</gene>
<comment type="caution">
    <text evidence="15">The sequence shown here is derived from an EMBL/GenBank/DDBJ whole genome shotgun (WGS) entry which is preliminary data.</text>
</comment>
<protein>
    <recommendedName>
        <fullName evidence="5">Nitrogenase iron-iron protein delta chain</fullName>
        <ecNumber evidence="4">1.18.6.1</ecNumber>
    </recommendedName>
    <alternativeName>
        <fullName evidence="13">Nitrogenase component I</fullName>
    </alternativeName>
</protein>
<evidence type="ECO:0000256" key="12">
    <source>
        <dbReference type="ARBA" id="ARBA00023231"/>
    </source>
</evidence>
<dbReference type="EMBL" id="LEKT01000060">
    <property type="protein sequence ID" value="KMO85511.1"/>
    <property type="molecule type" value="Genomic_DNA"/>
</dbReference>
<comment type="cofactor">
    <cofactor evidence="1">
        <name>iron-sulfur cluster</name>
        <dbReference type="ChEBI" id="CHEBI:30408"/>
    </cofactor>
</comment>
<comment type="subunit">
    <text evidence="3">Hexamer of two alpha, two beta, and two delta chains.</text>
</comment>
<comment type="function">
    <text evidence="2">The key enzymatic reactions in nitrogen fixation are catalyzed by the nitrogenase complex, which has 2 components: the iron protein (component 2) and a component 1 which is either a molybdenum-iron protein, a vanadium-iron, or an iron-iron protein.</text>
</comment>
<reference evidence="15 16" key="1">
    <citation type="submission" date="2015-06" db="EMBL/GenBank/DDBJ databases">
        <title>Draft genome sequence of beer spoilage bacterium Megasphaera cerevisiae type strain 20462.</title>
        <authorList>
            <person name="Kutumbaka K."/>
            <person name="Pasmowitz J."/>
            <person name="Mategko J."/>
            <person name="Reyes D."/>
            <person name="Friedrich A."/>
            <person name="Han S."/>
            <person name="Martens-Habbena W."/>
            <person name="Neal-McKinney J."/>
            <person name="Janagama H.K."/>
            <person name="Nadala C."/>
            <person name="Samadpour M."/>
        </authorList>
    </citation>
    <scope>NUCLEOTIDE SEQUENCE [LARGE SCALE GENOMIC DNA]</scope>
    <source>
        <strain evidence="15 16">DSM 20462</strain>
    </source>
</reference>
<dbReference type="RefSeq" id="WP_048515315.1">
    <property type="nucleotide sequence ID" value="NZ_FUXD01000024.1"/>
</dbReference>
<dbReference type="InterPro" id="IPR014278">
    <property type="entry name" value="Nase_Fe-Fe_dsu"/>
</dbReference>
<keyword evidence="12" id="KW-0535">Nitrogen fixation</keyword>
<keyword evidence="11" id="KW-0411">Iron-sulfur</keyword>
<dbReference type="Proteomes" id="UP000036503">
    <property type="component" value="Unassembled WGS sequence"/>
</dbReference>
<evidence type="ECO:0000256" key="1">
    <source>
        <dbReference type="ARBA" id="ARBA00001915"/>
    </source>
</evidence>
<comment type="catalytic activity">
    <reaction evidence="14">
        <text>N2 + 8 reduced [2Fe-2S]-[ferredoxin] + 16 ATP + 16 H2O = H2 + 8 oxidized [2Fe-2S]-[ferredoxin] + 2 NH4(+) + 16 ADP + 16 phosphate + 6 H(+)</text>
        <dbReference type="Rhea" id="RHEA:21448"/>
        <dbReference type="Rhea" id="RHEA-COMP:10000"/>
        <dbReference type="Rhea" id="RHEA-COMP:10001"/>
        <dbReference type="ChEBI" id="CHEBI:15377"/>
        <dbReference type="ChEBI" id="CHEBI:15378"/>
        <dbReference type="ChEBI" id="CHEBI:17997"/>
        <dbReference type="ChEBI" id="CHEBI:18276"/>
        <dbReference type="ChEBI" id="CHEBI:28938"/>
        <dbReference type="ChEBI" id="CHEBI:30616"/>
        <dbReference type="ChEBI" id="CHEBI:33737"/>
        <dbReference type="ChEBI" id="CHEBI:33738"/>
        <dbReference type="ChEBI" id="CHEBI:43474"/>
        <dbReference type="ChEBI" id="CHEBI:456216"/>
        <dbReference type="EC" id="1.18.6.1"/>
    </reaction>
</comment>
<keyword evidence="9" id="KW-0560">Oxidoreductase</keyword>
<keyword evidence="16" id="KW-1185">Reference proteome</keyword>
<dbReference type="EC" id="1.18.6.1" evidence="4"/>
<dbReference type="GO" id="GO:0016163">
    <property type="term" value="F:nitrogenase activity"/>
    <property type="evidence" value="ECO:0007669"/>
    <property type="project" value="UniProtKB-EC"/>
</dbReference>
<dbReference type="NCBIfam" id="TIGR02929">
    <property type="entry name" value="anfG_nitrog"/>
    <property type="match status" value="1"/>
</dbReference>
<evidence type="ECO:0000256" key="4">
    <source>
        <dbReference type="ARBA" id="ARBA00012773"/>
    </source>
</evidence>
<evidence type="ECO:0000256" key="6">
    <source>
        <dbReference type="ARBA" id="ARBA00022723"/>
    </source>
</evidence>
<evidence type="ECO:0000256" key="10">
    <source>
        <dbReference type="ARBA" id="ARBA00023004"/>
    </source>
</evidence>
<dbReference type="GO" id="GO:0005506">
    <property type="term" value="F:iron ion binding"/>
    <property type="evidence" value="ECO:0007669"/>
    <property type="project" value="InterPro"/>
</dbReference>
<dbReference type="InterPro" id="IPR004349">
    <property type="entry name" value="V/Nase_d_su"/>
</dbReference>
<keyword evidence="7" id="KW-0547">Nucleotide-binding</keyword>
<dbReference type="STRING" id="39029.BSR42_09420"/>
<evidence type="ECO:0000256" key="9">
    <source>
        <dbReference type="ARBA" id="ARBA00023002"/>
    </source>
</evidence>
<accession>A0A0J6ZL08</accession>
<keyword evidence="6" id="KW-0479">Metal-binding</keyword>